<proteinExistence type="predicted"/>
<dbReference type="EMBL" id="VDFV01000002">
    <property type="protein sequence ID" value="TNC74331.1"/>
    <property type="molecule type" value="Genomic_DNA"/>
</dbReference>
<dbReference type="RefSeq" id="WP_139080291.1">
    <property type="nucleotide sequence ID" value="NZ_VDFV01000002.1"/>
</dbReference>
<dbReference type="InterPro" id="IPR036108">
    <property type="entry name" value="4pyrrol_syn_uPrphyn_synt_sf"/>
</dbReference>
<evidence type="ECO:0000313" key="2">
    <source>
        <dbReference type="EMBL" id="TNC74331.1"/>
    </source>
</evidence>
<sequence length="244" mass="25065">MTDGARLLLTRPEAASRRFLAACEAGWGRPIPALVSPVMEIVPVPVVLAGRPAALVLTSENGATRAGELDLSGLPAWCVGPRTADVARRAGLRPVAVARDAEGLLATILVARPAGPLLHLRGEHGRGDLAARLGAAGIVASEAVAYRQQERPPSPEARTALDGPDSFVAPVFSPRSALLLAGWHPRAALHVVAISPAVAAAAATLCPASLVVAPHPEGSAMVEATLGRLDRLLPRRLEANGGAD</sequence>
<evidence type="ECO:0000313" key="3">
    <source>
        <dbReference type="Proteomes" id="UP000305709"/>
    </source>
</evidence>
<dbReference type="Gene3D" id="3.40.50.10090">
    <property type="match status" value="2"/>
</dbReference>
<comment type="caution">
    <text evidence="2">The sequence shown here is derived from an EMBL/GenBank/DDBJ whole genome shotgun (WGS) entry which is preliminary data.</text>
</comment>
<keyword evidence="3" id="KW-1185">Reference proteome</keyword>
<accession>A0A5C4NHU0</accession>
<feature type="domain" description="Tetrapyrrole biosynthesis uroporphyrinogen III synthase" evidence="1">
    <location>
        <begin position="33"/>
        <end position="223"/>
    </location>
</feature>
<reference evidence="2 3" key="1">
    <citation type="submission" date="2019-06" db="EMBL/GenBank/DDBJ databases">
        <authorList>
            <person name="Jiang L."/>
        </authorList>
    </citation>
    <scope>NUCLEOTIDE SEQUENCE [LARGE SCALE GENOMIC DNA]</scope>
    <source>
        <strain evidence="2 3">YIM 48858</strain>
    </source>
</reference>
<dbReference type="Proteomes" id="UP000305709">
    <property type="component" value="Unassembled WGS sequence"/>
</dbReference>
<protein>
    <submittedName>
        <fullName evidence="2">Uroporphyrinogen-III synthase</fullName>
    </submittedName>
</protein>
<dbReference type="GO" id="GO:0004852">
    <property type="term" value="F:uroporphyrinogen-III synthase activity"/>
    <property type="evidence" value="ECO:0007669"/>
    <property type="project" value="InterPro"/>
</dbReference>
<dbReference type="Pfam" id="PF02602">
    <property type="entry name" value="HEM4"/>
    <property type="match status" value="1"/>
</dbReference>
<evidence type="ECO:0000259" key="1">
    <source>
        <dbReference type="Pfam" id="PF02602"/>
    </source>
</evidence>
<dbReference type="GO" id="GO:0033014">
    <property type="term" value="P:tetrapyrrole biosynthetic process"/>
    <property type="evidence" value="ECO:0007669"/>
    <property type="project" value="InterPro"/>
</dbReference>
<organism evidence="2 3">
    <name type="scientific">Rubellimicrobium roseum</name>
    <dbReference type="NCBI Taxonomy" id="687525"/>
    <lineage>
        <taxon>Bacteria</taxon>
        <taxon>Pseudomonadati</taxon>
        <taxon>Pseudomonadota</taxon>
        <taxon>Alphaproteobacteria</taxon>
        <taxon>Rhodobacterales</taxon>
        <taxon>Roseobacteraceae</taxon>
        <taxon>Rubellimicrobium</taxon>
    </lineage>
</organism>
<dbReference type="OrthoDB" id="7204250at2"/>
<dbReference type="InterPro" id="IPR003754">
    <property type="entry name" value="4pyrrol_synth_uPrphyn_synth"/>
</dbReference>
<dbReference type="AlphaFoldDB" id="A0A5C4NHU0"/>
<name>A0A5C4NHU0_9RHOB</name>
<dbReference type="CDD" id="cd06578">
    <property type="entry name" value="HemD"/>
    <property type="match status" value="1"/>
</dbReference>
<gene>
    <name evidence="2" type="ORF">FHG71_03890</name>
</gene>
<dbReference type="SUPFAM" id="SSF69618">
    <property type="entry name" value="HemD-like"/>
    <property type="match status" value="1"/>
</dbReference>